<organism evidence="8">
    <name type="scientific">termite gut metagenome</name>
    <dbReference type="NCBI Taxonomy" id="433724"/>
    <lineage>
        <taxon>unclassified sequences</taxon>
        <taxon>metagenomes</taxon>
        <taxon>organismal metagenomes</taxon>
    </lineage>
</organism>
<dbReference type="PANTHER" id="PTHR30446">
    <property type="entry name" value="RECOMBINATION PROTEIN RECR"/>
    <property type="match status" value="1"/>
</dbReference>
<evidence type="ECO:0000256" key="1">
    <source>
        <dbReference type="ARBA" id="ARBA00022723"/>
    </source>
</evidence>
<proteinExistence type="inferred from homology"/>
<dbReference type="EMBL" id="SNRY01001374">
    <property type="protein sequence ID" value="KAA6331408.1"/>
    <property type="molecule type" value="Genomic_DNA"/>
</dbReference>
<dbReference type="SUPFAM" id="SSF111304">
    <property type="entry name" value="Recombination protein RecR"/>
    <property type="match status" value="1"/>
</dbReference>
<dbReference type="GO" id="GO:0003677">
    <property type="term" value="F:DNA binding"/>
    <property type="evidence" value="ECO:0007669"/>
    <property type="project" value="InterPro"/>
</dbReference>
<evidence type="ECO:0000256" key="5">
    <source>
        <dbReference type="ARBA" id="ARBA00023172"/>
    </source>
</evidence>
<dbReference type="InterPro" id="IPR000093">
    <property type="entry name" value="DNA_Rcmb_RecR"/>
</dbReference>
<dbReference type="GO" id="GO:0006310">
    <property type="term" value="P:DNA recombination"/>
    <property type="evidence" value="ECO:0007669"/>
    <property type="project" value="UniProtKB-KW"/>
</dbReference>
<protein>
    <submittedName>
        <fullName evidence="8">Recombination protein RecR</fullName>
    </submittedName>
</protein>
<evidence type="ECO:0000256" key="3">
    <source>
        <dbReference type="ARBA" id="ARBA00022771"/>
    </source>
</evidence>
<evidence type="ECO:0000256" key="2">
    <source>
        <dbReference type="ARBA" id="ARBA00022763"/>
    </source>
</evidence>
<keyword evidence="3" id="KW-0863">Zinc-finger</keyword>
<feature type="domain" description="Toprim" evidence="7">
    <location>
        <begin position="83"/>
        <end position="178"/>
    </location>
</feature>
<dbReference type="Pfam" id="PF13662">
    <property type="entry name" value="Toprim_4"/>
    <property type="match status" value="1"/>
</dbReference>
<keyword evidence="1" id="KW-0479">Metal-binding</keyword>
<accession>A0A5J4RCD1</accession>
<dbReference type="Gene3D" id="3.30.60.80">
    <property type="match status" value="1"/>
</dbReference>
<sequence length="206" mass="23003">MNRQYPSVLLEKAIDEFSKLPGIGRKTATRLVLHLLRQDTGVVELFGNAIITLKHNIKYCKICHNISDTEVCRICAAPGRDTSIICVVENIRDVMAIEATGQFHGSYHVLGGVISPMDGVGPNDLKIDSLLRRVSEEEVKEIILALSSTMEGDTTNFYIYRKLEKHKVKLSVIARGISIGDELEYTDEITLGRSIVNRMEFNGVVR</sequence>
<dbReference type="Pfam" id="PF21176">
    <property type="entry name" value="RecR_HhH"/>
    <property type="match status" value="1"/>
</dbReference>
<dbReference type="InterPro" id="IPR034137">
    <property type="entry name" value="TOPRIM_RecR"/>
</dbReference>
<dbReference type="CDD" id="cd01025">
    <property type="entry name" value="TOPRIM_recR"/>
    <property type="match status" value="1"/>
</dbReference>
<dbReference type="PROSITE" id="PS01300">
    <property type="entry name" value="RECR"/>
    <property type="match status" value="1"/>
</dbReference>
<dbReference type="PROSITE" id="PS50880">
    <property type="entry name" value="TOPRIM"/>
    <property type="match status" value="1"/>
</dbReference>
<dbReference type="PANTHER" id="PTHR30446:SF0">
    <property type="entry name" value="RECOMBINATION PROTEIN RECR"/>
    <property type="match status" value="1"/>
</dbReference>
<dbReference type="Gene3D" id="3.40.1360.10">
    <property type="match status" value="1"/>
</dbReference>
<dbReference type="Pfam" id="PF21175">
    <property type="entry name" value="RecR_C"/>
    <property type="match status" value="1"/>
</dbReference>
<comment type="caution">
    <text evidence="8">The sequence shown here is derived from an EMBL/GenBank/DDBJ whole genome shotgun (WGS) entry which is preliminary data.</text>
</comment>
<evidence type="ECO:0000256" key="4">
    <source>
        <dbReference type="ARBA" id="ARBA00022833"/>
    </source>
</evidence>
<dbReference type="AlphaFoldDB" id="A0A5J4RCD1"/>
<dbReference type="GO" id="GO:0006281">
    <property type="term" value="P:DNA repair"/>
    <property type="evidence" value="ECO:0007669"/>
    <property type="project" value="UniProtKB-KW"/>
</dbReference>
<name>A0A5J4RCD1_9ZZZZ</name>
<reference evidence="8" key="1">
    <citation type="submission" date="2019-03" db="EMBL/GenBank/DDBJ databases">
        <title>Single cell metagenomics reveals metabolic interactions within the superorganism composed of flagellate Streblomastix strix and complex community of Bacteroidetes bacteria on its surface.</title>
        <authorList>
            <person name="Treitli S.C."/>
            <person name="Kolisko M."/>
            <person name="Husnik F."/>
            <person name="Keeling P."/>
            <person name="Hampl V."/>
        </authorList>
    </citation>
    <scope>NUCLEOTIDE SEQUENCE</scope>
    <source>
        <strain evidence="8">STM</strain>
    </source>
</reference>
<keyword evidence="4" id="KW-0862">Zinc</keyword>
<dbReference type="Pfam" id="PF02132">
    <property type="entry name" value="RecR_ZnF"/>
    <property type="match status" value="1"/>
</dbReference>
<evidence type="ECO:0000256" key="6">
    <source>
        <dbReference type="ARBA" id="ARBA00023204"/>
    </source>
</evidence>
<dbReference type="InterPro" id="IPR015967">
    <property type="entry name" value="Rcmb_RecR_Znf"/>
</dbReference>
<dbReference type="InterPro" id="IPR023627">
    <property type="entry name" value="Rcmb_RecR"/>
</dbReference>
<dbReference type="GO" id="GO:0008270">
    <property type="term" value="F:zinc ion binding"/>
    <property type="evidence" value="ECO:0007669"/>
    <property type="project" value="UniProtKB-KW"/>
</dbReference>
<evidence type="ECO:0000313" key="8">
    <source>
        <dbReference type="EMBL" id="KAA6331408.1"/>
    </source>
</evidence>
<keyword evidence="5" id="KW-0233">DNA recombination</keyword>
<dbReference type="SMART" id="SM00493">
    <property type="entry name" value="TOPRIM"/>
    <property type="match status" value="1"/>
</dbReference>
<dbReference type="Gene3D" id="6.10.250.240">
    <property type="match status" value="1"/>
</dbReference>
<dbReference type="NCBIfam" id="TIGR00615">
    <property type="entry name" value="recR"/>
    <property type="match status" value="1"/>
</dbReference>
<gene>
    <name evidence="8" type="ORF">EZS27_019974</name>
</gene>
<keyword evidence="6" id="KW-0234">DNA repair</keyword>
<evidence type="ECO:0000259" key="7">
    <source>
        <dbReference type="PROSITE" id="PS50880"/>
    </source>
</evidence>
<keyword evidence="2" id="KW-0227">DNA damage</keyword>
<dbReference type="HAMAP" id="MF_00017">
    <property type="entry name" value="RecR"/>
    <property type="match status" value="1"/>
</dbReference>
<dbReference type="InterPro" id="IPR006171">
    <property type="entry name" value="TOPRIM_dom"/>
</dbReference>
<dbReference type="Gene3D" id="1.10.8.420">
    <property type="entry name" value="RecR Domain 1"/>
    <property type="match status" value="1"/>
</dbReference>